<organism evidence="1 2">
    <name type="scientific">Prevotella dentalis (strain ATCC 49559 / DSM 3688 / JCM 13448 / NCTC 12043 / ES 2772)</name>
    <name type="common">Mitsuokella dentalis</name>
    <dbReference type="NCBI Taxonomy" id="908937"/>
    <lineage>
        <taxon>Bacteria</taxon>
        <taxon>Pseudomonadati</taxon>
        <taxon>Bacteroidota</taxon>
        <taxon>Bacteroidia</taxon>
        <taxon>Bacteroidales</taxon>
        <taxon>Prevotellaceae</taxon>
        <taxon>Prevotella</taxon>
    </lineage>
</organism>
<evidence type="ECO:0000313" key="1">
    <source>
        <dbReference type="EMBL" id="EGQ12410.1"/>
    </source>
</evidence>
<reference evidence="1 2" key="1">
    <citation type="submission" date="2011-04" db="EMBL/GenBank/DDBJ databases">
        <authorList>
            <person name="Muzny D."/>
            <person name="Qin X."/>
            <person name="Deng J."/>
            <person name="Jiang H."/>
            <person name="Liu Y."/>
            <person name="Qu J."/>
            <person name="Song X.-Z."/>
            <person name="Zhang L."/>
            <person name="Thornton R."/>
            <person name="Coyle M."/>
            <person name="Francisco L."/>
            <person name="Jackson L."/>
            <person name="Javaid M."/>
            <person name="Korchina V."/>
            <person name="Kovar C."/>
            <person name="Mata R."/>
            <person name="Mathew T."/>
            <person name="Ngo R."/>
            <person name="Nguyen L."/>
            <person name="Nguyen N."/>
            <person name="Okwuonu G."/>
            <person name="Ongeri F."/>
            <person name="Pham C."/>
            <person name="Simmons D."/>
            <person name="Wilczek-Boney K."/>
            <person name="Hale W."/>
            <person name="Jakkamsetti A."/>
            <person name="Pham P."/>
            <person name="Ruth R."/>
            <person name="San Lucas F."/>
            <person name="Warren J."/>
            <person name="Zhang J."/>
            <person name="Zhao Z."/>
            <person name="Zhou C."/>
            <person name="Zhu D."/>
            <person name="Lee S."/>
            <person name="Bess C."/>
            <person name="Blankenburg K."/>
            <person name="Forbes L."/>
            <person name="Fu Q."/>
            <person name="Gubbala S."/>
            <person name="Hirani K."/>
            <person name="Jayaseelan J.C."/>
            <person name="Lara F."/>
            <person name="Munidasa M."/>
            <person name="Palculict T."/>
            <person name="Patil S."/>
            <person name="Pu L.-L."/>
            <person name="Saada N."/>
            <person name="Tang L."/>
            <person name="Weissenberger G."/>
            <person name="Zhu Y."/>
            <person name="Hemphill L."/>
            <person name="Shang Y."/>
            <person name="Youmans B."/>
            <person name="Ayvaz T."/>
            <person name="Ross M."/>
            <person name="Santibanez J."/>
            <person name="Aqrawi P."/>
            <person name="Gross S."/>
            <person name="Joshi V."/>
            <person name="Fowler G."/>
            <person name="Nazareth L."/>
            <person name="Reid J."/>
            <person name="Worley K."/>
            <person name="Petrosino J."/>
            <person name="Highlander S."/>
            <person name="Gibbs R."/>
        </authorList>
    </citation>
    <scope>NUCLEOTIDE SEQUENCE [LARGE SCALE GENOMIC DNA]</scope>
    <source>
        <strain evidence="1 2">DSM 3688</strain>
    </source>
</reference>
<dbReference type="Proteomes" id="UP000007820">
    <property type="component" value="Unassembled WGS sequence"/>
</dbReference>
<comment type="caution">
    <text evidence="1">The sequence shown here is derived from an EMBL/GenBank/DDBJ whole genome shotgun (WGS) entry which is preliminary data.</text>
</comment>
<name>F9D615_PREDD</name>
<evidence type="ECO:0000313" key="2">
    <source>
        <dbReference type="Proteomes" id="UP000007820"/>
    </source>
</evidence>
<dbReference type="EMBL" id="AFPW01000041">
    <property type="protein sequence ID" value="EGQ12410.1"/>
    <property type="molecule type" value="Genomic_DNA"/>
</dbReference>
<accession>F9D615</accession>
<protein>
    <submittedName>
        <fullName evidence="1">Uncharacterized protein</fullName>
    </submittedName>
</protein>
<proteinExistence type="predicted"/>
<sequence>MSGFWLPYADMRPTLQTAGRRCKHAANIRIILEMWAVPARFFSAGRRGDSCKRGIVVGRPRCKRNGNIA</sequence>
<dbReference type="AlphaFoldDB" id="F9D615"/>
<gene>
    <name evidence="1" type="ORF">HMPREF9136_2293</name>
</gene>